<evidence type="ECO:0000313" key="2">
    <source>
        <dbReference type="EMBL" id="KAE8395337.1"/>
    </source>
</evidence>
<proteinExistence type="predicted"/>
<dbReference type="Proteomes" id="UP000326877">
    <property type="component" value="Unassembled WGS sequence"/>
</dbReference>
<feature type="region of interest" description="Disordered" evidence="1">
    <location>
        <begin position="144"/>
        <end position="193"/>
    </location>
</feature>
<reference evidence="2" key="1">
    <citation type="submission" date="2019-04" db="EMBL/GenBank/DDBJ databases">
        <title>Friends and foes A comparative genomics studyof 23 Aspergillus species from section Flavi.</title>
        <authorList>
            <consortium name="DOE Joint Genome Institute"/>
            <person name="Kjaerbolling I."/>
            <person name="Vesth T."/>
            <person name="Frisvad J.C."/>
            <person name="Nybo J.L."/>
            <person name="Theobald S."/>
            <person name="Kildgaard S."/>
            <person name="Isbrandt T."/>
            <person name="Kuo A."/>
            <person name="Sato A."/>
            <person name="Lyhne E.K."/>
            <person name="Kogle M.E."/>
            <person name="Wiebenga A."/>
            <person name="Kun R.S."/>
            <person name="Lubbers R.J."/>
            <person name="Makela M.R."/>
            <person name="Barry K."/>
            <person name="Chovatia M."/>
            <person name="Clum A."/>
            <person name="Daum C."/>
            <person name="Haridas S."/>
            <person name="He G."/>
            <person name="LaButti K."/>
            <person name="Lipzen A."/>
            <person name="Mondo S."/>
            <person name="Riley R."/>
            <person name="Salamov A."/>
            <person name="Simmons B.A."/>
            <person name="Magnuson J.K."/>
            <person name="Henrissat B."/>
            <person name="Mortensen U.H."/>
            <person name="Larsen T.O."/>
            <person name="Devries R.P."/>
            <person name="Grigoriev I.V."/>
            <person name="Machida M."/>
            <person name="Baker S.E."/>
            <person name="Andersen M.R."/>
        </authorList>
    </citation>
    <scope>NUCLEOTIDE SEQUENCE [LARGE SCALE GENOMIC DNA]</scope>
    <source>
        <strain evidence="2">IBT 14317</strain>
    </source>
</reference>
<dbReference type="OrthoDB" id="5152093at2759"/>
<dbReference type="AlphaFoldDB" id="A0A5N7CNK5"/>
<protein>
    <recommendedName>
        <fullName evidence="3">GPI anchored serine-threonine rich protein</fullName>
    </recommendedName>
</protein>
<feature type="compositionally biased region" description="Low complexity" evidence="1">
    <location>
        <begin position="163"/>
        <end position="193"/>
    </location>
</feature>
<organism evidence="2">
    <name type="scientific">Petromyces alliaceus</name>
    <name type="common">Aspergillus alliaceus</name>
    <dbReference type="NCBI Taxonomy" id="209559"/>
    <lineage>
        <taxon>Eukaryota</taxon>
        <taxon>Fungi</taxon>
        <taxon>Dikarya</taxon>
        <taxon>Ascomycota</taxon>
        <taxon>Pezizomycotina</taxon>
        <taxon>Eurotiomycetes</taxon>
        <taxon>Eurotiomycetidae</taxon>
        <taxon>Eurotiales</taxon>
        <taxon>Aspergillaceae</taxon>
        <taxon>Aspergillus</taxon>
        <taxon>Aspergillus subgen. Circumdati</taxon>
    </lineage>
</organism>
<gene>
    <name evidence="2" type="ORF">BDV23DRAFT_178856</name>
</gene>
<accession>A0A5N7CNK5</accession>
<evidence type="ECO:0008006" key="3">
    <source>
        <dbReference type="Google" id="ProtNLM"/>
    </source>
</evidence>
<feature type="compositionally biased region" description="Low complexity" evidence="1">
    <location>
        <begin position="144"/>
        <end position="155"/>
    </location>
</feature>
<name>A0A5N7CNK5_PETAA</name>
<dbReference type="EMBL" id="ML735219">
    <property type="protein sequence ID" value="KAE8395337.1"/>
    <property type="molecule type" value="Genomic_DNA"/>
</dbReference>
<evidence type="ECO:0000256" key="1">
    <source>
        <dbReference type="SAM" id="MobiDB-lite"/>
    </source>
</evidence>
<sequence length="219" mass="22193">MRHFASHTGSVIASTSNSISRFQQTSKMNKFLTLVALLATTALATNRSPALAARQVVELPCSYQGEKDCGQNCIPLSYTCCPNGLGGCPPGSYCDGLGCCPIGNICTGPGGVTTRPGSTLSITSTLTNTLTDILTNTLTYTSTSSSEVETLTSTPNSPPTPNSNPSSPRSVIPSSPSAVSPSSSTPAVSPTSPLHTGAASYLTPGFYAAAGLIAGVAIL</sequence>